<sequence length="76" mass="8553">MLYQQWSTYWGSKIDEQSTYGVLGNSFNNNNQATAYCGLTGYNMPFEDEKGTCSICGRAVANDGSLRNELEVWQIL</sequence>
<proteinExistence type="predicted"/>
<dbReference type="Proteomes" id="UP000785679">
    <property type="component" value="Unassembled WGS sequence"/>
</dbReference>
<keyword evidence="2" id="KW-1185">Reference proteome</keyword>
<comment type="caution">
    <text evidence="1">The sequence shown here is derived from an EMBL/GenBank/DDBJ whole genome shotgun (WGS) entry which is preliminary data.</text>
</comment>
<accession>A0A8J8NJK0</accession>
<name>A0A8J8NJK0_HALGN</name>
<protein>
    <submittedName>
        <fullName evidence="1">Uncharacterized protein</fullName>
    </submittedName>
</protein>
<dbReference type="AlphaFoldDB" id="A0A8J8NJK0"/>
<gene>
    <name evidence="1" type="ORF">FGO68_gene1061</name>
</gene>
<organism evidence="1 2">
    <name type="scientific">Halteria grandinella</name>
    <dbReference type="NCBI Taxonomy" id="5974"/>
    <lineage>
        <taxon>Eukaryota</taxon>
        <taxon>Sar</taxon>
        <taxon>Alveolata</taxon>
        <taxon>Ciliophora</taxon>
        <taxon>Intramacronucleata</taxon>
        <taxon>Spirotrichea</taxon>
        <taxon>Stichotrichia</taxon>
        <taxon>Sporadotrichida</taxon>
        <taxon>Halteriidae</taxon>
        <taxon>Halteria</taxon>
    </lineage>
</organism>
<evidence type="ECO:0000313" key="1">
    <source>
        <dbReference type="EMBL" id="TNV76257.1"/>
    </source>
</evidence>
<dbReference type="EMBL" id="RRYP01013906">
    <property type="protein sequence ID" value="TNV76257.1"/>
    <property type="molecule type" value="Genomic_DNA"/>
</dbReference>
<reference evidence="1" key="1">
    <citation type="submission" date="2019-06" db="EMBL/GenBank/DDBJ databases">
        <authorList>
            <person name="Zheng W."/>
        </authorList>
    </citation>
    <scope>NUCLEOTIDE SEQUENCE</scope>
    <source>
        <strain evidence="1">QDHG01</strain>
    </source>
</reference>
<evidence type="ECO:0000313" key="2">
    <source>
        <dbReference type="Proteomes" id="UP000785679"/>
    </source>
</evidence>